<evidence type="ECO:0000256" key="1">
    <source>
        <dbReference type="ARBA" id="ARBA00022630"/>
    </source>
</evidence>
<sequence length="428" mass="46755">MTAPTQKPFDIAIVGGGIAGVTLVIGLLHNNVPVTLYEAAPRFGEIGAGVAFGPNAVRAMKLIDPRIAEGFAKVATQNQWESKRDLWFDFRYGDGTHAEKHGGEVRDLIHPLYCPGGQAFTHRAHFLDEMVKFVPDGVAVFGKRLVDIEDKGGEDGVLLKFADGSTARHSAVIGCDGIKSRTREILLGKDHPAARAVYSGKYAYRGLIPMDKAVELLGEELARNGQMYMGKGGHLLTFAIEKGKTMNVVAFSSSDSWDSDAWVVPTTKDKMMADFTGWSKSVESILTLMQKPDIWALFNHPPCETYYKGRVCVQGDAAHASTPHQGAGAGMAIEDSYILSNLVAAAKDASGIESAFKAFDAVRRERTQRLVKTSREAGQLYDFELPGVGDNVDKIKENLDGRMGWIWDEDLQAEFEKGKKLMNGRSNL</sequence>
<keyword evidence="6" id="KW-1185">Reference proteome</keyword>
<dbReference type="Pfam" id="PF01494">
    <property type="entry name" value="FAD_binding_3"/>
    <property type="match status" value="1"/>
</dbReference>
<dbReference type="EMBL" id="JAPDRL010000019">
    <property type="protein sequence ID" value="KAJ9666433.1"/>
    <property type="molecule type" value="Genomic_DNA"/>
</dbReference>
<dbReference type="Gene3D" id="3.50.50.60">
    <property type="entry name" value="FAD/NAD(P)-binding domain"/>
    <property type="match status" value="1"/>
</dbReference>
<comment type="caution">
    <text evidence="5">The sequence shown here is derived from an EMBL/GenBank/DDBJ whole genome shotgun (WGS) entry which is preliminary data.</text>
</comment>
<dbReference type="PRINTS" id="PR00420">
    <property type="entry name" value="RNGMNOXGNASE"/>
</dbReference>
<dbReference type="InterPro" id="IPR002938">
    <property type="entry name" value="FAD-bd"/>
</dbReference>
<dbReference type="InterPro" id="IPR036188">
    <property type="entry name" value="FAD/NAD-bd_sf"/>
</dbReference>
<protein>
    <recommendedName>
        <fullName evidence="4">FAD-binding domain-containing protein</fullName>
    </recommendedName>
</protein>
<keyword evidence="1" id="KW-0285">Flavoprotein</keyword>
<proteinExistence type="predicted"/>
<dbReference type="SUPFAM" id="SSF54373">
    <property type="entry name" value="FAD-linked reductases, C-terminal domain"/>
    <property type="match status" value="1"/>
</dbReference>
<gene>
    <name evidence="5" type="ORF">H2201_003355</name>
</gene>
<dbReference type="Proteomes" id="UP001172684">
    <property type="component" value="Unassembled WGS sequence"/>
</dbReference>
<evidence type="ECO:0000313" key="5">
    <source>
        <dbReference type="EMBL" id="KAJ9666433.1"/>
    </source>
</evidence>
<dbReference type="SUPFAM" id="SSF51905">
    <property type="entry name" value="FAD/NAD(P)-binding domain"/>
    <property type="match status" value="1"/>
</dbReference>
<evidence type="ECO:0000256" key="3">
    <source>
        <dbReference type="ARBA" id="ARBA00023002"/>
    </source>
</evidence>
<feature type="domain" description="FAD-binding" evidence="4">
    <location>
        <begin position="11"/>
        <end position="373"/>
    </location>
</feature>
<evidence type="ECO:0000256" key="2">
    <source>
        <dbReference type="ARBA" id="ARBA00022827"/>
    </source>
</evidence>
<accession>A0ABQ9NWU4</accession>
<evidence type="ECO:0000259" key="4">
    <source>
        <dbReference type="Pfam" id="PF01494"/>
    </source>
</evidence>
<reference evidence="5" key="1">
    <citation type="submission" date="2022-10" db="EMBL/GenBank/DDBJ databases">
        <title>Culturing micro-colonial fungi from biological soil crusts in the Mojave desert and describing Neophaeococcomyces mojavensis, and introducing the new genera and species Taxawa tesnikishii.</title>
        <authorList>
            <person name="Kurbessoian T."/>
            <person name="Stajich J.E."/>
        </authorList>
    </citation>
    <scope>NUCLEOTIDE SEQUENCE</scope>
    <source>
        <strain evidence="5">TK_1</strain>
    </source>
</reference>
<evidence type="ECO:0000313" key="6">
    <source>
        <dbReference type="Proteomes" id="UP001172684"/>
    </source>
</evidence>
<name>A0ABQ9NWU4_9PEZI</name>
<keyword evidence="3" id="KW-0560">Oxidoreductase</keyword>
<dbReference type="InterPro" id="IPR051104">
    <property type="entry name" value="FAD_monoxygenase"/>
</dbReference>
<dbReference type="PANTHER" id="PTHR46720">
    <property type="entry name" value="HYDROXYLASE, PUTATIVE (AFU_ORTHOLOGUE AFUA_3G01460)-RELATED"/>
    <property type="match status" value="1"/>
</dbReference>
<dbReference type="PANTHER" id="PTHR46720:SF3">
    <property type="entry name" value="FAD-BINDING DOMAIN-CONTAINING PROTEIN-RELATED"/>
    <property type="match status" value="1"/>
</dbReference>
<keyword evidence="2" id="KW-0274">FAD</keyword>
<organism evidence="5 6">
    <name type="scientific">Coniosporium apollinis</name>
    <dbReference type="NCBI Taxonomy" id="61459"/>
    <lineage>
        <taxon>Eukaryota</taxon>
        <taxon>Fungi</taxon>
        <taxon>Dikarya</taxon>
        <taxon>Ascomycota</taxon>
        <taxon>Pezizomycotina</taxon>
        <taxon>Dothideomycetes</taxon>
        <taxon>Dothideomycetes incertae sedis</taxon>
        <taxon>Coniosporium</taxon>
    </lineage>
</organism>